<evidence type="ECO:0000313" key="2">
    <source>
        <dbReference type="Proteomes" id="UP001164544"/>
    </source>
</evidence>
<accession>A0AAQ2X2C3</accession>
<gene>
    <name evidence="1" type="ORF">O5398_06770</name>
</gene>
<dbReference type="RefSeq" id="WP_070401490.1">
    <property type="nucleotide sequence ID" value="NZ_CP017132.1"/>
</dbReference>
<dbReference type="Proteomes" id="UP001164544">
    <property type="component" value="Plasmid p410-lp20-1"/>
</dbReference>
<sequence>MRIIRIGDKSSDLEQAQKILNEILQRISKVKSARSLEEIKLARRGAMFKTTRPTFMPGAGLVTSEMGQGELIRVTPAPIDENLRNFEARIIAEEINKIQKIEGERDK</sequence>
<name>A0AAQ2X2C3_9SPIR</name>
<organism evidence="1 2">
    <name type="scientific">Borrelia miyamotoi</name>
    <dbReference type="NCBI Taxonomy" id="47466"/>
    <lineage>
        <taxon>Bacteria</taxon>
        <taxon>Pseudomonadati</taxon>
        <taxon>Spirochaetota</taxon>
        <taxon>Spirochaetia</taxon>
        <taxon>Spirochaetales</taxon>
        <taxon>Borreliaceae</taxon>
        <taxon>Borrelia</taxon>
    </lineage>
</organism>
<proteinExistence type="predicted"/>
<geneLocation type="plasmid" evidence="1 2">
    <name>p410-lp20-1</name>
</geneLocation>
<protein>
    <submittedName>
        <fullName evidence="1">Uncharacterized protein</fullName>
    </submittedName>
</protein>
<dbReference type="AlphaFoldDB" id="A0AAQ2X2C3"/>
<reference evidence="1" key="1">
    <citation type="submission" date="2022-12" db="EMBL/GenBank/DDBJ databases">
        <title>B. miyamotoi WGS.</title>
        <authorList>
            <person name="Kuleshov K.V."/>
            <person name="Hoornstra D."/>
            <person name="Hovius J.W."/>
            <person name="Platonov A.E."/>
            <person name="Telford S.R. III."/>
        </authorList>
    </citation>
    <scope>NUCLEOTIDE SEQUENCE</scope>
    <source>
        <strain evidence="1">410</strain>
        <plasmid evidence="1">p410-lp20-1</plasmid>
    </source>
</reference>
<keyword evidence="1" id="KW-0614">Plasmid</keyword>
<evidence type="ECO:0000313" key="1">
    <source>
        <dbReference type="EMBL" id="WAZ91823.1"/>
    </source>
</evidence>
<dbReference type="EMBL" id="CP114648">
    <property type="protein sequence ID" value="WAZ91823.1"/>
    <property type="molecule type" value="Genomic_DNA"/>
</dbReference>